<sequence>MNQLEVVAVSGSHDRSSLGLAVSGSHDRSSRGVTIQQGVTVSGSHDRSAGVSQVAVMTDPARGVTSGGSHDRSSLGCQVVAVMTDPAGVSEVGGMTDPAWGVAVSGRSRLGVCMSGSHDRSSWGVATVVAAMTDPARGVAVVAVMTDPAKIQLEGVAVSGSHDRSSRGVAVSGSRMTDPAWGVTIQLGVTGSGSRDRSSLGCSRVVAVMTDPARGVTVVAVMTDPARGVAVVVVSGSHDRSSLGCNEVSGSHDRSSWGVTVSGSAMQIQLGCGSEVAVMTDPAWGVTNPAWGVAGVSGSHDRSSWGVTVMAVMTDPAWGVAVSGNPAWGVEVSGSHDRSSCVMRVADDRPAGCNESGIWGVTRVAAMTDPAWGVTIPPELPIELSLAVNTSLLSLSKLFVYCTEPFRIPFAGKIDICCFDKTGTLTSDDLVVEGVAGLDGSSDVVPVTEAPLDTIQVVASCHSLVQLEDGLVGEAVIPRKGKAPGMKIFHRFHFSSQLKRMSVITGYTQSGSADVVYLATAFSKLYRVGAPALAPRRKGVGEYSDEKTTETIPGAGEIDEHQDLRCPRQQSEVLAISSERRLLHHRRGLSWLKVTHPKFFWRSAYVKVFMGSKQRSSVITAYKSLGYTAL</sequence>
<dbReference type="GO" id="GO:0005524">
    <property type="term" value="F:ATP binding"/>
    <property type="evidence" value="ECO:0007669"/>
    <property type="project" value="UniProtKB-KW"/>
</dbReference>
<comment type="subcellular location">
    <subcellularLocation>
        <location evidence="1">Membrane</location>
        <topology evidence="1">Multi-pass membrane protein</topology>
    </subcellularLocation>
</comment>
<dbReference type="GO" id="GO:0005789">
    <property type="term" value="C:endoplasmic reticulum membrane"/>
    <property type="evidence" value="ECO:0007669"/>
    <property type="project" value="TreeGrafter"/>
</dbReference>
<evidence type="ECO:0000256" key="4">
    <source>
        <dbReference type="ARBA" id="ARBA00022741"/>
    </source>
</evidence>
<dbReference type="GO" id="GO:0006874">
    <property type="term" value="P:intracellular calcium ion homeostasis"/>
    <property type="evidence" value="ECO:0007669"/>
    <property type="project" value="TreeGrafter"/>
</dbReference>
<evidence type="ECO:0000256" key="6">
    <source>
        <dbReference type="ARBA" id="ARBA00022842"/>
    </source>
</evidence>
<evidence type="ECO:0000313" key="11">
    <source>
        <dbReference type="Proteomes" id="UP000747542"/>
    </source>
</evidence>
<dbReference type="EMBL" id="JAHLQT010044763">
    <property type="protein sequence ID" value="KAG7154231.1"/>
    <property type="molecule type" value="Genomic_DNA"/>
</dbReference>
<evidence type="ECO:0000313" key="10">
    <source>
        <dbReference type="EMBL" id="KAG7154231.1"/>
    </source>
</evidence>
<protein>
    <submittedName>
        <fullName evidence="10">Manganese-transporting ATPase 13A1-like 2</fullName>
    </submittedName>
</protein>
<keyword evidence="6" id="KW-0460">Magnesium</keyword>
<organism evidence="10 11">
    <name type="scientific">Homarus americanus</name>
    <name type="common">American lobster</name>
    <dbReference type="NCBI Taxonomy" id="6706"/>
    <lineage>
        <taxon>Eukaryota</taxon>
        <taxon>Metazoa</taxon>
        <taxon>Ecdysozoa</taxon>
        <taxon>Arthropoda</taxon>
        <taxon>Crustacea</taxon>
        <taxon>Multicrustacea</taxon>
        <taxon>Malacostraca</taxon>
        <taxon>Eumalacostraca</taxon>
        <taxon>Eucarida</taxon>
        <taxon>Decapoda</taxon>
        <taxon>Pleocyemata</taxon>
        <taxon>Astacidea</taxon>
        <taxon>Nephropoidea</taxon>
        <taxon>Nephropidae</taxon>
        <taxon>Homarus</taxon>
    </lineage>
</organism>
<proteinExistence type="predicted"/>
<dbReference type="InterPro" id="IPR018303">
    <property type="entry name" value="ATPase_P-typ_P_site"/>
</dbReference>
<dbReference type="AlphaFoldDB" id="A0A8J5J8Q4"/>
<evidence type="ECO:0000256" key="2">
    <source>
        <dbReference type="ARBA" id="ARBA00022692"/>
    </source>
</evidence>
<keyword evidence="2" id="KW-0812">Transmembrane</keyword>
<keyword evidence="5" id="KW-0067">ATP-binding</keyword>
<evidence type="ECO:0000256" key="3">
    <source>
        <dbReference type="ARBA" id="ARBA00022723"/>
    </source>
</evidence>
<dbReference type="Proteomes" id="UP000747542">
    <property type="component" value="Unassembled WGS sequence"/>
</dbReference>
<evidence type="ECO:0000256" key="8">
    <source>
        <dbReference type="ARBA" id="ARBA00022989"/>
    </source>
</evidence>
<dbReference type="PROSITE" id="PS00154">
    <property type="entry name" value="ATPASE_E1_E2"/>
    <property type="match status" value="1"/>
</dbReference>
<comment type="caution">
    <text evidence="10">The sequence shown here is derived from an EMBL/GenBank/DDBJ whole genome shotgun (WGS) entry which is preliminary data.</text>
</comment>
<evidence type="ECO:0000256" key="5">
    <source>
        <dbReference type="ARBA" id="ARBA00022840"/>
    </source>
</evidence>
<dbReference type="InterPro" id="IPR006544">
    <property type="entry name" value="P-type_TPase_V"/>
</dbReference>
<accession>A0A8J5J8Q4</accession>
<dbReference type="PANTHER" id="PTHR45630">
    <property type="entry name" value="CATION-TRANSPORTING ATPASE-RELATED"/>
    <property type="match status" value="1"/>
</dbReference>
<keyword evidence="7" id="KW-1278">Translocase</keyword>
<evidence type="ECO:0000256" key="9">
    <source>
        <dbReference type="ARBA" id="ARBA00023136"/>
    </source>
</evidence>
<dbReference type="GO" id="GO:0046872">
    <property type="term" value="F:metal ion binding"/>
    <property type="evidence" value="ECO:0007669"/>
    <property type="project" value="UniProtKB-KW"/>
</dbReference>
<dbReference type="GO" id="GO:0019829">
    <property type="term" value="F:ATPase-coupled monoatomic cation transmembrane transporter activity"/>
    <property type="evidence" value="ECO:0007669"/>
    <property type="project" value="TreeGrafter"/>
</dbReference>
<keyword evidence="4" id="KW-0547">Nucleotide-binding</keyword>
<reference evidence="10" key="1">
    <citation type="journal article" date="2021" name="Sci. Adv.">
        <title>The American lobster genome reveals insights on longevity, neural, and immune adaptations.</title>
        <authorList>
            <person name="Polinski J.M."/>
            <person name="Zimin A.V."/>
            <person name="Clark K.F."/>
            <person name="Kohn A.B."/>
            <person name="Sadowski N."/>
            <person name="Timp W."/>
            <person name="Ptitsyn A."/>
            <person name="Khanna P."/>
            <person name="Romanova D.Y."/>
            <person name="Williams P."/>
            <person name="Greenwood S.J."/>
            <person name="Moroz L.L."/>
            <person name="Walt D.R."/>
            <person name="Bodnar A.G."/>
        </authorList>
    </citation>
    <scope>NUCLEOTIDE SEQUENCE</scope>
    <source>
        <strain evidence="10">GMGI-L3</strain>
    </source>
</reference>
<gene>
    <name evidence="10" type="primary">Atp13a1-L2</name>
    <name evidence="10" type="ORF">Hamer_G026312</name>
</gene>
<name>A0A8J5J8Q4_HOMAM</name>
<keyword evidence="8" id="KW-1133">Transmembrane helix</keyword>
<dbReference type="GO" id="GO:0015662">
    <property type="term" value="F:P-type ion transporter activity"/>
    <property type="evidence" value="ECO:0007669"/>
    <property type="project" value="TreeGrafter"/>
</dbReference>
<evidence type="ECO:0000256" key="7">
    <source>
        <dbReference type="ARBA" id="ARBA00022967"/>
    </source>
</evidence>
<keyword evidence="11" id="KW-1185">Reference proteome</keyword>
<feature type="non-terminal residue" evidence="10">
    <location>
        <position position="1"/>
    </location>
</feature>
<keyword evidence="3" id="KW-0479">Metal-binding</keyword>
<evidence type="ECO:0000256" key="1">
    <source>
        <dbReference type="ARBA" id="ARBA00004141"/>
    </source>
</evidence>
<keyword evidence="9" id="KW-0472">Membrane</keyword>
<dbReference type="PANTHER" id="PTHR45630:SF7">
    <property type="entry name" value="ENDOPLASMIC RETICULUM TRANSMEMBRANE HELIX TRANSLOCASE"/>
    <property type="match status" value="1"/>
</dbReference>